<proteinExistence type="predicted"/>
<feature type="compositionally biased region" description="Low complexity" evidence="1">
    <location>
        <begin position="69"/>
        <end position="81"/>
    </location>
</feature>
<dbReference type="AlphaFoldDB" id="A0A9P5QB34"/>
<comment type="caution">
    <text evidence="2">The sequence shown here is derived from an EMBL/GenBank/DDBJ whole genome shotgun (WGS) entry which is preliminary data.</text>
</comment>
<keyword evidence="3" id="KW-1185">Reference proteome</keyword>
<protein>
    <submittedName>
        <fullName evidence="2">Uncharacterized protein</fullName>
    </submittedName>
</protein>
<dbReference type="OrthoDB" id="3269227at2759"/>
<dbReference type="Proteomes" id="UP000772434">
    <property type="component" value="Unassembled WGS sequence"/>
</dbReference>
<feature type="compositionally biased region" description="Acidic residues" evidence="1">
    <location>
        <begin position="100"/>
        <end position="110"/>
    </location>
</feature>
<feature type="region of interest" description="Disordered" evidence="1">
    <location>
        <begin position="1"/>
        <end position="196"/>
    </location>
</feature>
<evidence type="ECO:0000313" key="3">
    <source>
        <dbReference type="Proteomes" id="UP000772434"/>
    </source>
</evidence>
<evidence type="ECO:0000256" key="1">
    <source>
        <dbReference type="SAM" id="MobiDB-lite"/>
    </source>
</evidence>
<sequence length="196" mass="21085">MFGLIRRISNSVVPRPDRPWADDATSNAPKIGRKRRLSSTERDLEEDTEAQSKTKRSRGDTPQDSLPLTTSTSTSEETGSTLQIDSEGVKEVTQGVKEVELEENTEEAATDDPLKAETVVAPELIPLPKEEESGELDETSSIASSGAADEEEGEEQTGVASVETEEAEAATDNEPSPEPVAKSSTDEEPNKDEPSV</sequence>
<gene>
    <name evidence="2" type="ORF">BDP27DRAFT_1378984</name>
</gene>
<accession>A0A9P5QB34</accession>
<evidence type="ECO:0000313" key="2">
    <source>
        <dbReference type="EMBL" id="KAF9078609.1"/>
    </source>
</evidence>
<name>A0A9P5QB34_9AGAR</name>
<organism evidence="2 3">
    <name type="scientific">Rhodocollybia butyracea</name>
    <dbReference type="NCBI Taxonomy" id="206335"/>
    <lineage>
        <taxon>Eukaryota</taxon>
        <taxon>Fungi</taxon>
        <taxon>Dikarya</taxon>
        <taxon>Basidiomycota</taxon>
        <taxon>Agaricomycotina</taxon>
        <taxon>Agaricomycetes</taxon>
        <taxon>Agaricomycetidae</taxon>
        <taxon>Agaricales</taxon>
        <taxon>Marasmiineae</taxon>
        <taxon>Omphalotaceae</taxon>
        <taxon>Rhodocollybia</taxon>
    </lineage>
</organism>
<reference evidence="2" key="1">
    <citation type="submission" date="2020-11" db="EMBL/GenBank/DDBJ databases">
        <authorList>
            <consortium name="DOE Joint Genome Institute"/>
            <person name="Ahrendt S."/>
            <person name="Riley R."/>
            <person name="Andreopoulos W."/>
            <person name="Labutti K."/>
            <person name="Pangilinan J."/>
            <person name="Ruiz-Duenas F.J."/>
            <person name="Barrasa J.M."/>
            <person name="Sanchez-Garcia M."/>
            <person name="Camarero S."/>
            <person name="Miyauchi S."/>
            <person name="Serrano A."/>
            <person name="Linde D."/>
            <person name="Babiker R."/>
            <person name="Drula E."/>
            <person name="Ayuso-Fernandez I."/>
            <person name="Pacheco R."/>
            <person name="Padilla G."/>
            <person name="Ferreira P."/>
            <person name="Barriuso J."/>
            <person name="Kellner H."/>
            <person name="Castanera R."/>
            <person name="Alfaro M."/>
            <person name="Ramirez L."/>
            <person name="Pisabarro A.G."/>
            <person name="Kuo A."/>
            <person name="Tritt A."/>
            <person name="Lipzen A."/>
            <person name="He G."/>
            <person name="Yan M."/>
            <person name="Ng V."/>
            <person name="Cullen D."/>
            <person name="Martin F."/>
            <person name="Rosso M.-N."/>
            <person name="Henrissat B."/>
            <person name="Hibbett D."/>
            <person name="Martinez A.T."/>
            <person name="Grigoriev I.V."/>
        </authorList>
    </citation>
    <scope>NUCLEOTIDE SEQUENCE</scope>
    <source>
        <strain evidence="2">AH 40177</strain>
    </source>
</reference>
<dbReference type="EMBL" id="JADNRY010000001">
    <property type="protein sequence ID" value="KAF9078609.1"/>
    <property type="molecule type" value="Genomic_DNA"/>
</dbReference>